<dbReference type="InterPro" id="IPR036590">
    <property type="entry name" value="SRAP-like"/>
</dbReference>
<comment type="caution">
    <text evidence="1">The sequence shown here is derived from an EMBL/GenBank/DDBJ whole genome shotgun (WGS) entry which is preliminary data.</text>
</comment>
<dbReference type="InterPro" id="IPR003738">
    <property type="entry name" value="SRAP"/>
</dbReference>
<dbReference type="Gene3D" id="3.90.1680.10">
    <property type="entry name" value="SOS response associated peptidase-like"/>
    <property type="match status" value="1"/>
</dbReference>
<dbReference type="SUPFAM" id="SSF143081">
    <property type="entry name" value="BB1717-like"/>
    <property type="match status" value="1"/>
</dbReference>
<evidence type="ECO:0008006" key="3">
    <source>
        <dbReference type="Google" id="ProtNLM"/>
    </source>
</evidence>
<protein>
    <recommendedName>
        <fullName evidence="3">Abasic site processing protein</fullName>
    </recommendedName>
</protein>
<accession>A0A7X3D1I2</accession>
<gene>
    <name evidence="1" type="ORF">D9O36_06935</name>
</gene>
<dbReference type="Pfam" id="PF02586">
    <property type="entry name" value="SRAP"/>
    <property type="match status" value="1"/>
</dbReference>
<keyword evidence="2" id="KW-1185">Reference proteome</keyword>
<dbReference type="OrthoDB" id="9782620at2"/>
<dbReference type="RefSeq" id="WP_155599364.1">
    <property type="nucleotide sequence ID" value="NZ_RCNR01000009.1"/>
</dbReference>
<reference evidence="1 2" key="1">
    <citation type="journal article" date="2019" name="Mar. Drugs">
        <title>Comparative Genomics and CAZyme Genome Repertoires of Marine Zobellia amurskyensis KMM 3526(T) and Zobellia laminariae KMM 3676(T).</title>
        <authorList>
            <person name="Chernysheva N."/>
            <person name="Bystritskaya E."/>
            <person name="Stenkova A."/>
            <person name="Golovkin I."/>
            <person name="Nedashkovskaya O."/>
            <person name="Isaeva M."/>
        </authorList>
    </citation>
    <scope>NUCLEOTIDE SEQUENCE [LARGE SCALE GENOMIC DNA]</scope>
    <source>
        <strain evidence="1 2">KMM 3526</strain>
    </source>
</reference>
<sequence>MFNKLSIRAEREQIEEMYSALFKFPDIYRPRQIINGLEESTVPIITSTKQEEITTSIWGLLPKKFDGDWAVFQKHVNTLTVPTASLNSKPWYAHTNETERCLLIVTGFFTTFVSEGELLFFHMTKESGEPFAVAAICNELEDGFMTSALITEPANRTFTQVHNASDQMPILIPSHQQKAYLDYDISTNEIDTEAAIHTLNAEAVSEDFFYDNNSDVHDELSVLGDEDFLPTTLHDLLYHNSIDISKS</sequence>
<organism evidence="1 2">
    <name type="scientific">Zobellia amurskyensis</name>
    <dbReference type="NCBI Taxonomy" id="248905"/>
    <lineage>
        <taxon>Bacteria</taxon>
        <taxon>Pseudomonadati</taxon>
        <taxon>Bacteroidota</taxon>
        <taxon>Flavobacteriia</taxon>
        <taxon>Flavobacteriales</taxon>
        <taxon>Flavobacteriaceae</taxon>
        <taxon>Zobellia</taxon>
    </lineage>
</organism>
<evidence type="ECO:0000313" key="2">
    <source>
        <dbReference type="Proteomes" id="UP000540519"/>
    </source>
</evidence>
<dbReference type="GO" id="GO:0106300">
    <property type="term" value="P:protein-DNA covalent cross-linking repair"/>
    <property type="evidence" value="ECO:0007669"/>
    <property type="project" value="InterPro"/>
</dbReference>
<proteinExistence type="predicted"/>
<dbReference type="Proteomes" id="UP000540519">
    <property type="component" value="Unassembled WGS sequence"/>
</dbReference>
<dbReference type="GO" id="GO:0003697">
    <property type="term" value="F:single-stranded DNA binding"/>
    <property type="evidence" value="ECO:0007669"/>
    <property type="project" value="InterPro"/>
</dbReference>
<dbReference type="AlphaFoldDB" id="A0A7X3D1I2"/>
<name>A0A7X3D1I2_9FLAO</name>
<evidence type="ECO:0000313" key="1">
    <source>
        <dbReference type="EMBL" id="MUH35568.1"/>
    </source>
</evidence>
<dbReference type="EMBL" id="RCNR01000009">
    <property type="protein sequence ID" value="MUH35568.1"/>
    <property type="molecule type" value="Genomic_DNA"/>
</dbReference>